<dbReference type="PANTHER" id="PTHR32039">
    <property type="entry name" value="MAGNESIUM-CHELATASE SUBUNIT CHLI"/>
    <property type="match status" value="1"/>
</dbReference>
<dbReference type="GO" id="GO:0005524">
    <property type="term" value="F:ATP binding"/>
    <property type="evidence" value="ECO:0007669"/>
    <property type="project" value="UniProtKB-KW"/>
</dbReference>
<accession>A0A0F5K6X6</accession>
<proteinExistence type="inferred from homology"/>
<dbReference type="Proteomes" id="UP000033618">
    <property type="component" value="Unassembled WGS sequence"/>
</dbReference>
<keyword evidence="3" id="KW-0067">ATP-binding</keyword>
<dbReference type="PATRIC" id="fig|28092.6.peg.297"/>
<dbReference type="InterPro" id="IPR003593">
    <property type="entry name" value="AAA+_ATPase"/>
</dbReference>
<evidence type="ECO:0000256" key="3">
    <source>
        <dbReference type="ARBA" id="ARBA00022840"/>
    </source>
</evidence>
<dbReference type="Pfam" id="PF13541">
    <property type="entry name" value="ChlI"/>
    <property type="match status" value="1"/>
</dbReference>
<evidence type="ECO:0000313" key="7">
    <source>
        <dbReference type="Proteomes" id="UP000033618"/>
    </source>
</evidence>
<comment type="caution">
    <text evidence="6">The sequence shown here is derived from an EMBL/GenBank/DDBJ whole genome shotgun (WGS) entry which is preliminary data.</text>
</comment>
<dbReference type="InterPro" id="IPR001208">
    <property type="entry name" value="MCM_dom"/>
</dbReference>
<dbReference type="InterPro" id="IPR014721">
    <property type="entry name" value="Ribsml_uS5_D2-typ_fold_subgr"/>
</dbReference>
<keyword evidence="7" id="KW-1185">Reference proteome</keyword>
<dbReference type="InterPro" id="IPR045006">
    <property type="entry name" value="CHLI-like"/>
</dbReference>
<dbReference type="GO" id="GO:0003677">
    <property type="term" value="F:DNA binding"/>
    <property type="evidence" value="ECO:0007669"/>
    <property type="project" value="InterPro"/>
</dbReference>
<feature type="region of interest" description="Disordered" evidence="4">
    <location>
        <begin position="461"/>
        <end position="483"/>
    </location>
</feature>
<dbReference type="InterPro" id="IPR004482">
    <property type="entry name" value="Mg_chelat-rel"/>
</dbReference>
<dbReference type="STRING" id="28092.WM40_01325"/>
<comment type="similarity">
    <text evidence="1">Belongs to the Mg-chelatase subunits D/I family. ComM subfamily.</text>
</comment>
<dbReference type="AlphaFoldDB" id="A0A0F5K6X6"/>
<dbReference type="PANTHER" id="PTHR32039:SF7">
    <property type="entry name" value="COMPETENCE PROTEIN COMM"/>
    <property type="match status" value="1"/>
</dbReference>
<feature type="region of interest" description="Disordered" evidence="4">
    <location>
        <begin position="216"/>
        <end position="252"/>
    </location>
</feature>
<dbReference type="Pfam" id="PF01078">
    <property type="entry name" value="Mg_chelatase"/>
    <property type="match status" value="1"/>
</dbReference>
<dbReference type="PRINTS" id="PR01657">
    <property type="entry name" value="MCMFAMILY"/>
</dbReference>
<dbReference type="Pfam" id="PF13335">
    <property type="entry name" value="Mg_chelatase_C"/>
    <property type="match status" value="1"/>
</dbReference>
<feature type="compositionally biased region" description="Polar residues" evidence="4">
    <location>
        <begin position="238"/>
        <end position="247"/>
    </location>
</feature>
<protein>
    <recommendedName>
        <fullName evidence="5">MCM C-terminal AAA(+) ATPase domain-containing protein</fullName>
    </recommendedName>
</protein>
<evidence type="ECO:0000313" key="6">
    <source>
        <dbReference type="EMBL" id="KKB65287.1"/>
    </source>
</evidence>
<reference evidence="6 7" key="1">
    <citation type="submission" date="2015-03" db="EMBL/GenBank/DDBJ databases">
        <title>Draft Genome Sequence of Burkholderia andropogonis type strain ICMP2807, isolated from Sorghum bicolor.</title>
        <authorList>
            <person name="Lopes-Santos L."/>
            <person name="Castro D.B."/>
            <person name="Ottoboni L.M."/>
            <person name="Park D."/>
            <person name="Weirc B.S."/>
            <person name="Destefano S.A."/>
        </authorList>
    </citation>
    <scope>NUCLEOTIDE SEQUENCE [LARGE SCALE GENOMIC DNA]</scope>
    <source>
        <strain evidence="6 7">ICMP2807</strain>
    </source>
</reference>
<dbReference type="SUPFAM" id="SSF54211">
    <property type="entry name" value="Ribosomal protein S5 domain 2-like"/>
    <property type="match status" value="1"/>
</dbReference>
<dbReference type="InterPro" id="IPR020568">
    <property type="entry name" value="Ribosomal_Su5_D2-typ_SF"/>
</dbReference>
<evidence type="ECO:0000259" key="5">
    <source>
        <dbReference type="PROSITE" id="PS50051"/>
    </source>
</evidence>
<dbReference type="SUPFAM" id="SSF52540">
    <property type="entry name" value="P-loop containing nucleoside triphosphate hydrolases"/>
    <property type="match status" value="1"/>
</dbReference>
<dbReference type="Gene3D" id="3.40.50.300">
    <property type="entry name" value="P-loop containing nucleotide triphosphate hydrolases"/>
    <property type="match status" value="1"/>
</dbReference>
<keyword evidence="2" id="KW-0547">Nucleotide-binding</keyword>
<dbReference type="PROSITE" id="PS50051">
    <property type="entry name" value="MCM_2"/>
    <property type="match status" value="1"/>
</dbReference>
<evidence type="ECO:0000256" key="4">
    <source>
        <dbReference type="SAM" id="MobiDB-lite"/>
    </source>
</evidence>
<gene>
    <name evidence="6" type="ORF">WM40_01325</name>
</gene>
<dbReference type="InterPro" id="IPR000523">
    <property type="entry name" value="Mg_chelatse_chII-like_cat_dom"/>
</dbReference>
<dbReference type="EMBL" id="LAQU01000001">
    <property type="protein sequence ID" value="KKB65287.1"/>
    <property type="molecule type" value="Genomic_DNA"/>
</dbReference>
<dbReference type="InterPro" id="IPR025158">
    <property type="entry name" value="Mg_chelat-rel_C"/>
</dbReference>
<dbReference type="NCBIfam" id="TIGR00368">
    <property type="entry name" value="YifB family Mg chelatase-like AAA ATPase"/>
    <property type="match status" value="1"/>
</dbReference>
<dbReference type="InterPro" id="IPR027417">
    <property type="entry name" value="P-loop_NTPase"/>
</dbReference>
<feature type="domain" description="MCM C-terminal AAA(+) ATPase" evidence="5">
    <location>
        <begin position="351"/>
        <end position="446"/>
    </location>
</feature>
<organism evidence="6 7">
    <name type="scientific">Robbsia andropogonis</name>
    <dbReference type="NCBI Taxonomy" id="28092"/>
    <lineage>
        <taxon>Bacteria</taxon>
        <taxon>Pseudomonadati</taxon>
        <taxon>Pseudomonadota</taxon>
        <taxon>Betaproteobacteria</taxon>
        <taxon>Burkholderiales</taxon>
        <taxon>Burkholderiaceae</taxon>
        <taxon>Robbsia</taxon>
    </lineage>
</organism>
<dbReference type="RefSeq" id="WP_046151908.1">
    <property type="nucleotide sequence ID" value="NZ_CADFGU010000001.1"/>
</dbReference>
<name>A0A0F5K6X6_9BURK</name>
<evidence type="ECO:0000256" key="1">
    <source>
        <dbReference type="ARBA" id="ARBA00006354"/>
    </source>
</evidence>
<sequence>MTIAVVHSRTLTIGMALPVTVEVHLANGLPGCAIVGLPDAEVRESRERVRAALHHCGFTFPPRRITVNLAPADVPKASGGFDLPIALGILVASGQLPESALRNAVFVGELSLNGELRAIQGAFALSCSTVAATRQAMPTPAYAPAQGGDVAPIALYLPLGNAREAAYVPGSVVYGALDLPALCAHLRGERGAQIARTVAGTCHDGHVIDDCCGDGREEGKSRDGNNGSGTATLHCRSKATSPDTSPGTDGLPDLADVIGQAAARRALEVAAAGGHHILMVGPPGAGKSMLAARLPGILPPMSDAEALSSASLLSSAARFDPLRWRLRPFRAPHHSASAAALVGGGNPPRPGEVSLAHNGVLFLDELTEFDRRTLDMLREPLETGHITISRAGKQAHFPAACQLVSAMNPCPCGYAGDPSGRCRCSEAIVQRYQARISGPLLDRIDMRLTLAALTPMELMSGNSAPRHAGTRTSAVERQRPRGECSANVRARVQAARHRQTTRQGCANAMLDARQLAQHCRLDDASRDLLARAMQRFGWSARGHHRVLRLARTIADLDNSDLPTTQHVAEAIQYRKAED</sequence>
<dbReference type="SMART" id="SM00382">
    <property type="entry name" value="AAA"/>
    <property type="match status" value="1"/>
</dbReference>
<evidence type="ECO:0000256" key="2">
    <source>
        <dbReference type="ARBA" id="ARBA00022741"/>
    </source>
</evidence>
<dbReference type="Gene3D" id="3.30.230.10">
    <property type="match status" value="1"/>
</dbReference>